<sequence>MSTTQTKVEDLTAAGKDQQQPQQQEKLPSLGALDEDDEFEEFAEQDWQDSETIISTSVEAGVGSKVGLSFSGNGNLGHSFQKSNSTTTGVGAGVDGLDGNLWLDSWDDDTVEDDFSKALR</sequence>
<evidence type="ECO:0000313" key="1">
    <source>
        <dbReference type="EMBL" id="PWN48544.1"/>
    </source>
</evidence>
<proteinExistence type="predicted"/>
<gene>
    <name evidence="1" type="ORF">IE53DRAFT_381260</name>
</gene>
<reference evidence="1 2" key="1">
    <citation type="journal article" date="2018" name="Mol. Biol. Evol.">
        <title>Broad Genomic Sampling Reveals a Smut Pathogenic Ancestry of the Fungal Clade Ustilaginomycotina.</title>
        <authorList>
            <person name="Kijpornyongpan T."/>
            <person name="Mondo S.J."/>
            <person name="Barry K."/>
            <person name="Sandor L."/>
            <person name="Lee J."/>
            <person name="Lipzen A."/>
            <person name="Pangilinan J."/>
            <person name="LaButti K."/>
            <person name="Hainaut M."/>
            <person name="Henrissat B."/>
            <person name="Grigoriev I.V."/>
            <person name="Spatafora J.W."/>
            <person name="Aime M.C."/>
        </authorList>
    </citation>
    <scope>NUCLEOTIDE SEQUENCE [LARGE SCALE GENOMIC DNA]</scope>
    <source>
        <strain evidence="1 2">SA 807</strain>
    </source>
</reference>
<protein>
    <submittedName>
        <fullName evidence="1">Uncharacterized protein</fullName>
    </submittedName>
</protein>
<evidence type="ECO:0000313" key="2">
    <source>
        <dbReference type="Proteomes" id="UP000245626"/>
    </source>
</evidence>
<dbReference type="EMBL" id="KZ820184">
    <property type="protein sequence ID" value="PWN48544.1"/>
    <property type="molecule type" value="Genomic_DNA"/>
</dbReference>
<accession>A0ACD0NRW6</accession>
<keyword evidence="2" id="KW-1185">Reference proteome</keyword>
<organism evidence="1 2">
    <name type="scientific">Violaceomyces palustris</name>
    <dbReference type="NCBI Taxonomy" id="1673888"/>
    <lineage>
        <taxon>Eukaryota</taxon>
        <taxon>Fungi</taxon>
        <taxon>Dikarya</taxon>
        <taxon>Basidiomycota</taxon>
        <taxon>Ustilaginomycotina</taxon>
        <taxon>Ustilaginomycetes</taxon>
        <taxon>Violaceomycetales</taxon>
        <taxon>Violaceomycetaceae</taxon>
        <taxon>Violaceomyces</taxon>
    </lineage>
</organism>
<dbReference type="Proteomes" id="UP000245626">
    <property type="component" value="Unassembled WGS sequence"/>
</dbReference>
<name>A0ACD0NRW6_9BASI</name>